<dbReference type="Proteomes" id="UP000279372">
    <property type="component" value="Unassembled WGS sequence"/>
</dbReference>
<evidence type="ECO:0000313" key="2">
    <source>
        <dbReference type="Proteomes" id="UP000279372"/>
    </source>
</evidence>
<sequence length="462" mass="53135">MSIKIKLAAIAKDEGAYIPQWIYHHLSFGFDEIEIWLNNTTDVSETMLDALSKHYGPEVVRFRSADAFLKQCLDQNLPFQQRVYSKIYFETLSESTCSHILFLDLDEFWTPKNFKSSIKDYILESASFDAVSFQWAIDTPDRAKNVFSRPFSNINALQKNRHLKTLVKMTTRMEELSIHNHVIYDGLYLLDNNLVFADHDDEETHYKSLAPSAFFEDTKNRLNDGAFILHQINRSSIEYLSSLLRGRGHKNDDNTFKVNRTGYVSDLDSGPEVLFKIDAARLEEYDAGFEHFLQNTAIRQLLSDARHFIYERFHKAVSLIRAEPELLSKYRPQLLGVKINDLIAEPVRTESIYLSIDTQHLINENVCLQLEGWMFDTLSYSKPTIQVSLSNGMDLNVEIDYTPRIDVSELFPDADQNAGFIINITKSTLTPFSNAEKINMVFDSDSSRKEVTITLDELLAST</sequence>
<proteinExistence type="predicted"/>
<dbReference type="Pfam" id="PF13704">
    <property type="entry name" value="Glyco_tranf_2_4"/>
    <property type="match status" value="1"/>
</dbReference>
<dbReference type="EMBL" id="RBQB01000107">
    <property type="protein sequence ID" value="RMO92677.1"/>
    <property type="molecule type" value="Genomic_DNA"/>
</dbReference>
<dbReference type="AlphaFoldDB" id="A0A3M3ZDE6"/>
<reference evidence="1 2" key="1">
    <citation type="submission" date="2018-08" db="EMBL/GenBank/DDBJ databases">
        <title>Recombination of ecologically and evolutionarily significant loci maintains genetic cohesion in the Pseudomonas syringae species complex.</title>
        <authorList>
            <person name="Dillon M."/>
            <person name="Thakur S."/>
            <person name="Almeida R.N.D."/>
            <person name="Weir B.S."/>
            <person name="Guttman D.S."/>
        </authorList>
    </citation>
    <scope>NUCLEOTIDE SEQUENCE [LARGE SCALE GENOMIC DNA]</scope>
    <source>
        <strain evidence="1 2">ICMP 8902</strain>
    </source>
</reference>
<gene>
    <name evidence="1" type="ORF">ALQ33_03803</name>
</gene>
<dbReference type="RefSeq" id="WP_074816915.1">
    <property type="nucleotide sequence ID" value="NZ_RBQB01000107.1"/>
</dbReference>
<protein>
    <recommendedName>
        <fullName evidence="3">Glycosyltransferase</fullName>
    </recommendedName>
</protein>
<accession>A0A3M3ZDE6</accession>
<organism evidence="1 2">
    <name type="scientific">Pseudomonas syringae pv. philadelphi</name>
    <dbReference type="NCBI Taxonomy" id="251706"/>
    <lineage>
        <taxon>Bacteria</taxon>
        <taxon>Pseudomonadati</taxon>
        <taxon>Pseudomonadota</taxon>
        <taxon>Gammaproteobacteria</taxon>
        <taxon>Pseudomonadales</taxon>
        <taxon>Pseudomonadaceae</taxon>
        <taxon>Pseudomonas</taxon>
    </lineage>
</organism>
<comment type="caution">
    <text evidence="1">The sequence shown here is derived from an EMBL/GenBank/DDBJ whole genome shotgun (WGS) entry which is preliminary data.</text>
</comment>
<evidence type="ECO:0008006" key="3">
    <source>
        <dbReference type="Google" id="ProtNLM"/>
    </source>
</evidence>
<evidence type="ECO:0000313" key="1">
    <source>
        <dbReference type="EMBL" id="RMO92677.1"/>
    </source>
</evidence>
<name>A0A3M3ZDE6_9PSED</name>